<evidence type="ECO:0000313" key="12">
    <source>
        <dbReference type="WBParaSite" id="HDID_0000884501-mRNA-1"/>
    </source>
</evidence>
<comment type="similarity">
    <text evidence="2">Belongs to the unc-93 family.</text>
</comment>
<keyword evidence="4 9" id="KW-1133">Transmembrane helix</keyword>
<dbReference type="InterPro" id="IPR010291">
    <property type="entry name" value="Ion_channel_UNC-93"/>
</dbReference>
<feature type="transmembrane region" description="Helical" evidence="9">
    <location>
        <begin position="193"/>
        <end position="214"/>
    </location>
</feature>
<reference evidence="10 11" key="2">
    <citation type="submission" date="2018-11" db="EMBL/GenBank/DDBJ databases">
        <authorList>
            <consortium name="Pathogen Informatics"/>
        </authorList>
    </citation>
    <scope>NUCLEOTIDE SEQUENCE [LARGE SCALE GENOMIC DNA]</scope>
</reference>
<dbReference type="PANTHER" id="PTHR23294:SF0">
    <property type="entry name" value="UNC93-LIKE PROTEIN MFSD11"/>
    <property type="match status" value="1"/>
</dbReference>
<evidence type="ECO:0000256" key="1">
    <source>
        <dbReference type="ARBA" id="ARBA00004141"/>
    </source>
</evidence>
<dbReference type="PANTHER" id="PTHR23294">
    <property type="entry name" value="ET TRANSLATION PRODUCT-RELATED"/>
    <property type="match status" value="1"/>
</dbReference>
<feature type="transmembrane region" description="Helical" evidence="9">
    <location>
        <begin position="165"/>
        <end position="187"/>
    </location>
</feature>
<protein>
    <recommendedName>
        <fullName evidence="7">UNC93-like protein MFSD11</fullName>
    </recommendedName>
    <alternativeName>
        <fullName evidence="8">Major facilitator superfamily domain-containing protein 11</fullName>
    </alternativeName>
</protein>
<dbReference type="SUPFAM" id="SSF103473">
    <property type="entry name" value="MFS general substrate transporter"/>
    <property type="match status" value="1"/>
</dbReference>
<feature type="transmembrane region" description="Helical" evidence="9">
    <location>
        <begin position="17"/>
        <end position="36"/>
    </location>
</feature>
<evidence type="ECO:0000256" key="9">
    <source>
        <dbReference type="SAM" id="Phobius"/>
    </source>
</evidence>
<comment type="subcellular location">
    <subcellularLocation>
        <location evidence="1">Membrane</location>
        <topology evidence="1">Multi-pass membrane protein</topology>
    </subcellularLocation>
</comment>
<keyword evidence="3 9" id="KW-0812">Transmembrane</keyword>
<name>A0A0R3STT3_HYMDI</name>
<dbReference type="OrthoDB" id="6277058at2759"/>
<dbReference type="WBParaSite" id="HDID_0000884501-mRNA-1">
    <property type="protein sequence ID" value="HDID_0000884501-mRNA-1"/>
    <property type="gene ID" value="HDID_0000884501"/>
</dbReference>
<feature type="transmembrane region" description="Helical" evidence="9">
    <location>
        <begin position="119"/>
        <end position="140"/>
    </location>
</feature>
<evidence type="ECO:0000256" key="8">
    <source>
        <dbReference type="ARBA" id="ARBA00041910"/>
    </source>
</evidence>
<dbReference type="EMBL" id="UYSG01011154">
    <property type="protein sequence ID" value="VDL61161.1"/>
    <property type="molecule type" value="Genomic_DNA"/>
</dbReference>
<evidence type="ECO:0000313" key="10">
    <source>
        <dbReference type="EMBL" id="VDL61161.1"/>
    </source>
</evidence>
<dbReference type="InterPro" id="IPR051617">
    <property type="entry name" value="UNC-93-like_regulator"/>
</dbReference>
<dbReference type="Pfam" id="PF05978">
    <property type="entry name" value="UNC-93"/>
    <property type="match status" value="1"/>
</dbReference>
<dbReference type="STRING" id="6216.A0A0R3STT3"/>
<evidence type="ECO:0000256" key="6">
    <source>
        <dbReference type="ARBA" id="ARBA00023180"/>
    </source>
</evidence>
<dbReference type="Proteomes" id="UP000274504">
    <property type="component" value="Unassembled WGS sequence"/>
</dbReference>
<accession>A0A0R3STT3</accession>
<keyword evidence="5 9" id="KW-0472">Membrane</keyword>
<reference evidence="12" key="1">
    <citation type="submission" date="2017-02" db="UniProtKB">
        <authorList>
            <consortium name="WormBaseParasite"/>
        </authorList>
    </citation>
    <scope>IDENTIFICATION</scope>
</reference>
<evidence type="ECO:0000256" key="5">
    <source>
        <dbReference type="ARBA" id="ARBA00023136"/>
    </source>
</evidence>
<evidence type="ECO:0000256" key="4">
    <source>
        <dbReference type="ARBA" id="ARBA00022989"/>
    </source>
</evidence>
<gene>
    <name evidence="10" type="ORF">HDID_LOCUS8843</name>
</gene>
<dbReference type="InterPro" id="IPR036259">
    <property type="entry name" value="MFS_trans_sf"/>
</dbReference>
<dbReference type="GO" id="GO:0016020">
    <property type="term" value="C:membrane"/>
    <property type="evidence" value="ECO:0007669"/>
    <property type="project" value="UniProtKB-SubCell"/>
</dbReference>
<evidence type="ECO:0000313" key="11">
    <source>
        <dbReference type="Proteomes" id="UP000274504"/>
    </source>
</evidence>
<keyword evidence="6" id="KW-0325">Glycoprotein</keyword>
<sequence length="237" mass="26105">GSVLEEARLEKDPSFTASGYISLSIVYASCAIFNWTSPTIVSWLKPKMAMFVGALTYLLVSFLCSFSRLFLAAFIEPITWLIYLASALLGFGAAVIWTAQDVFIIACSTDNNLNRNFGLFWIIFQTELYLIATVAILSGLNDSLWSTQISALIGKAYPTYSDPNITAAAFALFKCIQSILSAVAFFYSTVLNLHWQVLIFQIFAILEIIGFTYVENTVSKSPSTELSAVSQAKPKGF</sequence>
<evidence type="ECO:0000256" key="7">
    <source>
        <dbReference type="ARBA" id="ARBA00040302"/>
    </source>
</evidence>
<evidence type="ECO:0000256" key="2">
    <source>
        <dbReference type="ARBA" id="ARBA00009172"/>
    </source>
</evidence>
<organism evidence="12">
    <name type="scientific">Hymenolepis diminuta</name>
    <name type="common">Rat tapeworm</name>
    <dbReference type="NCBI Taxonomy" id="6216"/>
    <lineage>
        <taxon>Eukaryota</taxon>
        <taxon>Metazoa</taxon>
        <taxon>Spiralia</taxon>
        <taxon>Lophotrochozoa</taxon>
        <taxon>Platyhelminthes</taxon>
        <taxon>Cestoda</taxon>
        <taxon>Eucestoda</taxon>
        <taxon>Cyclophyllidea</taxon>
        <taxon>Hymenolepididae</taxon>
        <taxon>Hymenolepis</taxon>
    </lineage>
</organism>
<proteinExistence type="inferred from homology"/>
<feature type="transmembrane region" description="Helical" evidence="9">
    <location>
        <begin position="78"/>
        <end position="99"/>
    </location>
</feature>
<evidence type="ECO:0000256" key="3">
    <source>
        <dbReference type="ARBA" id="ARBA00022692"/>
    </source>
</evidence>
<dbReference type="AlphaFoldDB" id="A0A0R3STT3"/>
<feature type="transmembrane region" description="Helical" evidence="9">
    <location>
        <begin position="48"/>
        <end position="71"/>
    </location>
</feature>